<dbReference type="GO" id="GO:0004519">
    <property type="term" value="F:endonuclease activity"/>
    <property type="evidence" value="ECO:0007669"/>
    <property type="project" value="UniProtKB-KW"/>
</dbReference>
<dbReference type="RefSeq" id="WP_190924303.1">
    <property type="nucleotide sequence ID" value="NZ_JACXAC010000003.1"/>
</dbReference>
<organism evidence="5 6">
    <name type="scientific">Hymenobacter armeniacus</name>
    <dbReference type="NCBI Taxonomy" id="2771358"/>
    <lineage>
        <taxon>Bacteria</taxon>
        <taxon>Pseudomonadati</taxon>
        <taxon>Bacteroidota</taxon>
        <taxon>Cytophagia</taxon>
        <taxon>Cytophagales</taxon>
        <taxon>Hymenobacteraceae</taxon>
        <taxon>Hymenobacter</taxon>
    </lineage>
</organism>
<evidence type="ECO:0000259" key="4">
    <source>
        <dbReference type="Pfam" id="PF01420"/>
    </source>
</evidence>
<dbReference type="CDD" id="cd16961">
    <property type="entry name" value="RMtype1_S_TRD-CR_like"/>
    <property type="match status" value="1"/>
</dbReference>
<dbReference type="CDD" id="cd17290">
    <property type="entry name" value="RMtype1_S_AleSS8ORF2795P_TRD1-CR1_like"/>
    <property type="match status" value="1"/>
</dbReference>
<feature type="domain" description="Type I restriction modification DNA specificity" evidence="4">
    <location>
        <begin position="83"/>
        <end position="185"/>
    </location>
</feature>
<comment type="similarity">
    <text evidence="1">Belongs to the type-I restriction system S methylase family.</text>
</comment>
<gene>
    <name evidence="5" type="ORF">IC234_10630</name>
</gene>
<evidence type="ECO:0000313" key="6">
    <source>
        <dbReference type="Proteomes" id="UP000606003"/>
    </source>
</evidence>
<accession>A0ABR8JUW6</accession>
<evidence type="ECO:0000256" key="3">
    <source>
        <dbReference type="ARBA" id="ARBA00023125"/>
    </source>
</evidence>
<keyword evidence="5" id="KW-0255">Endonuclease</keyword>
<dbReference type="Gene3D" id="3.90.220.20">
    <property type="entry name" value="DNA methylase specificity domains"/>
    <property type="match status" value="2"/>
</dbReference>
<protein>
    <submittedName>
        <fullName evidence="5">Restriction endonuclease subunit S</fullName>
    </submittedName>
</protein>
<keyword evidence="3" id="KW-0238">DNA-binding</keyword>
<sequence length="443" mass="48480">MNYPSYQETRETGLPWVPVVPSHWKIKRLQFLATCNDDVLPEDTNPLQEVEYVDISSVNLIDGITATDKFIFDVAPSRARRRVQNGDTIVSTVRTYLKAVATIKNPPENLIVSTGFAVIRPGEELAPEFLGYFCKSEFFVSQVVAVSTGVSYPATNASDIMSLPMMYPSIAEQNLISVFLDEKTAHIDALLTRQKCLLALLTEKRTALITQAVTQGLNANAPKRQSEVAWLGEVPAHWEEKRLRYLNKKVKTGGTPSSDGPDYFENEGVSWYTPGDFDGALPLKPGAKKLSTAAFASGDAVLFPADSVMLVGIGATLGKVSVSENSCSANQQINAVVPIAELSSYFLAYFLIASNSEIKLMSNASTIGILNQEKTKQLTILLPPKQEQEAIVQFLQVADRQITKARETAVQTIKWLREYRTALITAAVTGQIDVRAAVTAEAA</sequence>
<dbReference type="Pfam" id="PF01420">
    <property type="entry name" value="Methylase_S"/>
    <property type="match status" value="2"/>
</dbReference>
<keyword evidence="5" id="KW-0540">Nuclease</keyword>
<comment type="caution">
    <text evidence="5">The sequence shown here is derived from an EMBL/GenBank/DDBJ whole genome shotgun (WGS) entry which is preliminary data.</text>
</comment>
<name>A0ABR8JUW6_9BACT</name>
<proteinExistence type="inferred from homology"/>
<reference evidence="5 6" key="1">
    <citation type="submission" date="2020-09" db="EMBL/GenBank/DDBJ databases">
        <authorList>
            <person name="Kim M.K."/>
        </authorList>
    </citation>
    <scope>NUCLEOTIDE SEQUENCE [LARGE SCALE GENOMIC DNA]</scope>
    <source>
        <strain evidence="5 6">BT189</strain>
    </source>
</reference>
<keyword evidence="5" id="KW-0378">Hydrolase</keyword>
<evidence type="ECO:0000256" key="1">
    <source>
        <dbReference type="ARBA" id="ARBA00010923"/>
    </source>
</evidence>
<evidence type="ECO:0000256" key="2">
    <source>
        <dbReference type="ARBA" id="ARBA00022747"/>
    </source>
</evidence>
<feature type="domain" description="Type I restriction modification DNA specificity" evidence="4">
    <location>
        <begin position="236"/>
        <end position="410"/>
    </location>
</feature>
<dbReference type="SUPFAM" id="SSF116734">
    <property type="entry name" value="DNA methylase specificity domain"/>
    <property type="match status" value="2"/>
</dbReference>
<dbReference type="InterPro" id="IPR000055">
    <property type="entry name" value="Restrct_endonuc_typeI_TRD"/>
</dbReference>
<keyword evidence="6" id="KW-1185">Reference proteome</keyword>
<keyword evidence="2" id="KW-0680">Restriction system</keyword>
<dbReference type="InterPro" id="IPR051212">
    <property type="entry name" value="Type-I_RE_S_subunit"/>
</dbReference>
<dbReference type="InterPro" id="IPR044946">
    <property type="entry name" value="Restrct_endonuc_typeI_TRD_sf"/>
</dbReference>
<dbReference type="PANTHER" id="PTHR43140:SF1">
    <property type="entry name" value="TYPE I RESTRICTION ENZYME ECOKI SPECIFICITY SUBUNIT"/>
    <property type="match status" value="1"/>
</dbReference>
<evidence type="ECO:0000313" key="5">
    <source>
        <dbReference type="EMBL" id="MBD2722581.1"/>
    </source>
</evidence>
<dbReference type="PANTHER" id="PTHR43140">
    <property type="entry name" value="TYPE-1 RESTRICTION ENZYME ECOKI SPECIFICITY PROTEIN"/>
    <property type="match status" value="1"/>
</dbReference>
<dbReference type="EMBL" id="JACXAC010000003">
    <property type="protein sequence ID" value="MBD2722581.1"/>
    <property type="molecule type" value="Genomic_DNA"/>
</dbReference>
<dbReference type="Proteomes" id="UP000606003">
    <property type="component" value="Unassembled WGS sequence"/>
</dbReference>